<accession>A0A1J1GQG2</accession>
<keyword evidence="3" id="KW-1185">Reference proteome</keyword>
<organism evidence="2 3">
    <name type="scientific">Plasmodium gallinaceum</name>
    <dbReference type="NCBI Taxonomy" id="5849"/>
    <lineage>
        <taxon>Eukaryota</taxon>
        <taxon>Sar</taxon>
        <taxon>Alveolata</taxon>
        <taxon>Apicomplexa</taxon>
        <taxon>Aconoidasida</taxon>
        <taxon>Haemosporida</taxon>
        <taxon>Plasmodiidae</taxon>
        <taxon>Plasmodium</taxon>
        <taxon>Plasmodium (Haemamoeba)</taxon>
    </lineage>
</organism>
<keyword evidence="1" id="KW-1133">Transmembrane helix</keyword>
<keyword evidence="1" id="KW-0812">Transmembrane</keyword>
<dbReference type="RefSeq" id="XP_028527323.1">
    <property type="nucleotide sequence ID" value="XM_028670585.1"/>
</dbReference>
<sequence>MKTFTLCLKIFIFLLLIWIFHCFYNYDFNRSLNYKDTLQIKNRLKDERMLAESGILKKKQTCIKERLEHYPSSEKNNKYDVLVYFKNIYNIWYNAIILSICELLSKKNDEMIKKCQVKEVDALRKNTSLFLCPQLSMTH</sequence>
<dbReference type="Proteomes" id="UP000220797">
    <property type="component" value="Unassembled WGS sequence"/>
</dbReference>
<evidence type="ECO:0000313" key="2">
    <source>
        <dbReference type="EMBL" id="CRG94506.1"/>
    </source>
</evidence>
<name>A0A1J1GQG2_PLAGA</name>
<dbReference type="VEuPathDB" id="PlasmoDB:PGAL8A_00190300"/>
<evidence type="ECO:0000313" key="3">
    <source>
        <dbReference type="Proteomes" id="UP000220797"/>
    </source>
</evidence>
<dbReference type="EMBL" id="CVMV01000027">
    <property type="protein sequence ID" value="CRG94506.1"/>
    <property type="molecule type" value="Genomic_DNA"/>
</dbReference>
<evidence type="ECO:0000256" key="1">
    <source>
        <dbReference type="SAM" id="Phobius"/>
    </source>
</evidence>
<protein>
    <submittedName>
        <fullName evidence="2">Fam-g protein</fullName>
    </submittedName>
</protein>
<dbReference type="AlphaFoldDB" id="A0A1J1GQG2"/>
<keyword evidence="1" id="KW-0472">Membrane</keyword>
<dbReference type="GeneID" id="39730428"/>
<reference evidence="2" key="1">
    <citation type="submission" date="2015-04" db="EMBL/GenBank/DDBJ databases">
        <authorList>
            <consortium name="Pathogen Informatics"/>
        </authorList>
    </citation>
    <scope>NUCLEOTIDE SEQUENCE [LARGE SCALE GENOMIC DNA]</scope>
    <source>
        <strain evidence="2">8A</strain>
    </source>
</reference>
<feature type="transmembrane region" description="Helical" evidence="1">
    <location>
        <begin position="7"/>
        <end position="26"/>
    </location>
</feature>
<proteinExistence type="predicted"/>
<gene>
    <name evidence="2" type="ORF">PGAL8A_00190300</name>
</gene>
<comment type="caution">
    <text evidence="2">The sequence shown here is derived from an EMBL/GenBank/DDBJ whole genome shotgun (WGS) entry which is preliminary data.</text>
</comment>